<sequence length="367" mass="40050">MIPFLDLKSINAQYRSSLIEAVTRVIDSGWYIRGCEVEAFEDEFSRFCNVACSVGVGNGLDALTLTLNAWKELGLVDDGDEVIVPGNTYIATVLAVKNSGLVPVLVDPDERSFNLCPEKAEAAISARTKVLLPVHLYGRLADMPALCALAEKHKLLVLEDAAQAHGASLNGKSAGSWGDAAAFSFYPGKNLGALGDGGAVTTQSQQLAEVVRILSNYGSQKKYQNDYVGVNSRLDEMQAAILRVKLAGLSSENRRRGEIAAKYAEGLRHNAILLPDPGEAGGHVYHLYVVRTQYRESLMRHLQECGVSTMVHYPIAPHRQKALPDLRFLDLSLTERLQHELLSLPISPCMSDDDVQKVIDACNSWSI</sequence>
<organism evidence="4 5">
    <name type="scientific">Spongiibacter thalassae</name>
    <dbReference type="NCBI Taxonomy" id="2721624"/>
    <lineage>
        <taxon>Bacteria</taxon>
        <taxon>Pseudomonadati</taxon>
        <taxon>Pseudomonadota</taxon>
        <taxon>Gammaproteobacteria</taxon>
        <taxon>Cellvibrionales</taxon>
        <taxon>Spongiibacteraceae</taxon>
        <taxon>Spongiibacter</taxon>
    </lineage>
</organism>
<name>A0ABX1GKW5_9GAMM</name>
<dbReference type="InterPro" id="IPR015422">
    <property type="entry name" value="PyrdxlP-dep_Trfase_small"/>
</dbReference>
<dbReference type="Proteomes" id="UP000765845">
    <property type="component" value="Unassembled WGS sequence"/>
</dbReference>
<keyword evidence="1 3" id="KW-0663">Pyridoxal phosphate</keyword>
<dbReference type="CDD" id="cd00616">
    <property type="entry name" value="AHBA_syn"/>
    <property type="match status" value="1"/>
</dbReference>
<accession>A0ABX1GKW5</accession>
<comment type="similarity">
    <text evidence="2 3">Belongs to the DegT/DnrJ/EryC1 family.</text>
</comment>
<dbReference type="GO" id="GO:0008483">
    <property type="term" value="F:transaminase activity"/>
    <property type="evidence" value="ECO:0007669"/>
    <property type="project" value="UniProtKB-KW"/>
</dbReference>
<evidence type="ECO:0000256" key="1">
    <source>
        <dbReference type="ARBA" id="ARBA00022898"/>
    </source>
</evidence>
<evidence type="ECO:0000256" key="3">
    <source>
        <dbReference type="RuleBase" id="RU004508"/>
    </source>
</evidence>
<dbReference type="PANTHER" id="PTHR30244">
    <property type="entry name" value="TRANSAMINASE"/>
    <property type="match status" value="1"/>
</dbReference>
<proteinExistence type="inferred from homology"/>
<evidence type="ECO:0000256" key="2">
    <source>
        <dbReference type="ARBA" id="ARBA00037999"/>
    </source>
</evidence>
<dbReference type="Pfam" id="PF01041">
    <property type="entry name" value="DegT_DnrJ_EryC1"/>
    <property type="match status" value="1"/>
</dbReference>
<evidence type="ECO:0000313" key="5">
    <source>
        <dbReference type="Proteomes" id="UP000765845"/>
    </source>
</evidence>
<evidence type="ECO:0000313" key="4">
    <source>
        <dbReference type="EMBL" id="NKI19133.1"/>
    </source>
</evidence>
<keyword evidence="5" id="KW-1185">Reference proteome</keyword>
<protein>
    <submittedName>
        <fullName evidence="4">DegT/DnrJ/EryC1/StrS family aminotransferase</fullName>
    </submittedName>
</protein>
<dbReference type="RefSeq" id="WP_168451629.1">
    <property type="nucleotide sequence ID" value="NZ_JAAWWK010000006.1"/>
</dbReference>
<keyword evidence="4" id="KW-0808">Transferase</keyword>
<reference evidence="4 5" key="1">
    <citation type="submission" date="2020-04" db="EMBL/GenBank/DDBJ databases">
        <authorList>
            <person name="Yoon J."/>
        </authorList>
    </citation>
    <scope>NUCLEOTIDE SEQUENCE [LARGE SCALE GENOMIC DNA]</scope>
    <source>
        <strain evidence="4 5">KMU-166</strain>
    </source>
</reference>
<dbReference type="SUPFAM" id="SSF53383">
    <property type="entry name" value="PLP-dependent transferases"/>
    <property type="match status" value="1"/>
</dbReference>
<dbReference type="EMBL" id="JAAWWK010000006">
    <property type="protein sequence ID" value="NKI19133.1"/>
    <property type="molecule type" value="Genomic_DNA"/>
</dbReference>
<dbReference type="InterPro" id="IPR000653">
    <property type="entry name" value="DegT/StrS_aminotransferase"/>
</dbReference>
<dbReference type="PANTHER" id="PTHR30244:SF36">
    <property type="entry name" value="3-OXO-GLUCOSE-6-PHOSPHATE:GLUTAMATE AMINOTRANSFERASE"/>
    <property type="match status" value="1"/>
</dbReference>
<dbReference type="Gene3D" id="3.90.1150.10">
    <property type="entry name" value="Aspartate Aminotransferase, domain 1"/>
    <property type="match status" value="1"/>
</dbReference>
<dbReference type="Gene3D" id="3.40.640.10">
    <property type="entry name" value="Type I PLP-dependent aspartate aminotransferase-like (Major domain)"/>
    <property type="match status" value="1"/>
</dbReference>
<keyword evidence="4" id="KW-0032">Aminotransferase</keyword>
<dbReference type="PIRSF" id="PIRSF000390">
    <property type="entry name" value="PLP_StrS"/>
    <property type="match status" value="1"/>
</dbReference>
<gene>
    <name evidence="4" type="ORF">HCU74_17135</name>
</gene>
<comment type="caution">
    <text evidence="4">The sequence shown here is derived from an EMBL/GenBank/DDBJ whole genome shotgun (WGS) entry which is preliminary data.</text>
</comment>
<dbReference type="InterPro" id="IPR015424">
    <property type="entry name" value="PyrdxlP-dep_Trfase"/>
</dbReference>
<dbReference type="InterPro" id="IPR015421">
    <property type="entry name" value="PyrdxlP-dep_Trfase_major"/>
</dbReference>